<sequence length="266" mass="32266">MYFVYKYIHQNEIIYIGKTSNLYNRHMQHKNSTIKNLENYTLHYLEFKNETTASYVESYLIGLHKPLLNAQYIETNFHEELDISFKQKFKEFTQETIDSIKITNQDFRVLKYDERKMQILCDSNLKNCSFRVDRDSLYLFGYMENYKTSHPYHSSYLVKTQIKNNLGRLENYLLIIQDSYNLTIEDDPEFTHRVRLNLKNYKKLVDYLEEFDFNSNNYNQCLDILKKVDSFIKKTFNCDLDYLSDRIKNRYNYNFQFISSSDLVKI</sequence>
<dbReference type="EMBL" id="CP124689">
    <property type="protein sequence ID" value="WGX77569.1"/>
    <property type="molecule type" value="Genomic_DNA"/>
</dbReference>
<feature type="domain" description="GIY-YIG" evidence="1">
    <location>
        <begin position="1"/>
        <end position="70"/>
    </location>
</feature>
<geneLocation type="plasmid" evidence="2 3">
    <name>unnamed4</name>
</geneLocation>
<reference evidence="2 3" key="1">
    <citation type="submission" date="2023-04" db="EMBL/GenBank/DDBJ databases">
        <title>Bacteria Genome Submission.</title>
        <authorList>
            <person name="Isaac P."/>
        </authorList>
    </citation>
    <scope>NUCLEOTIDE SEQUENCE [LARGE SCALE GENOMIC DNA]</scope>
    <source>
        <strain evidence="2 3">SampleS7P1</strain>
        <plasmid evidence="2 3">unnamed4</plasmid>
    </source>
</reference>
<dbReference type="Proteomes" id="UP001239169">
    <property type="component" value="Plasmid unnamed4"/>
</dbReference>
<accession>A0ABY8R7N5</accession>
<keyword evidence="3" id="KW-1185">Reference proteome</keyword>
<dbReference type="InterPro" id="IPR035901">
    <property type="entry name" value="GIY-YIG_endonuc_sf"/>
</dbReference>
<name>A0ABY8R7N5_PARBF</name>
<keyword evidence="2" id="KW-0614">Plasmid</keyword>
<dbReference type="Gene3D" id="3.40.1440.10">
    <property type="entry name" value="GIY-YIG endonuclease"/>
    <property type="match status" value="1"/>
</dbReference>
<dbReference type="Pfam" id="PF01541">
    <property type="entry name" value="GIY-YIG"/>
    <property type="match status" value="1"/>
</dbReference>
<gene>
    <name evidence="2" type="ORF">QJS64_20375</name>
</gene>
<dbReference type="SUPFAM" id="SSF82771">
    <property type="entry name" value="GIY-YIG endonuclease"/>
    <property type="match status" value="1"/>
</dbReference>
<proteinExistence type="predicted"/>
<evidence type="ECO:0000259" key="1">
    <source>
        <dbReference type="PROSITE" id="PS50164"/>
    </source>
</evidence>
<evidence type="ECO:0000313" key="3">
    <source>
        <dbReference type="Proteomes" id="UP001239169"/>
    </source>
</evidence>
<protein>
    <submittedName>
        <fullName evidence="2">GIY-YIG nuclease family protein</fullName>
    </submittedName>
</protein>
<dbReference type="InterPro" id="IPR000305">
    <property type="entry name" value="GIY-YIG_endonuc"/>
</dbReference>
<evidence type="ECO:0000313" key="2">
    <source>
        <dbReference type="EMBL" id="WGX77569.1"/>
    </source>
</evidence>
<dbReference type="PROSITE" id="PS50164">
    <property type="entry name" value="GIY_YIG"/>
    <property type="match status" value="1"/>
</dbReference>
<organism evidence="2 3">
    <name type="scientific">Paraclostridium bifermentans</name>
    <name type="common">Clostridium bifermentans</name>
    <dbReference type="NCBI Taxonomy" id="1490"/>
    <lineage>
        <taxon>Bacteria</taxon>
        <taxon>Bacillati</taxon>
        <taxon>Bacillota</taxon>
        <taxon>Clostridia</taxon>
        <taxon>Peptostreptococcales</taxon>
        <taxon>Peptostreptococcaceae</taxon>
        <taxon>Paraclostridium</taxon>
    </lineage>
</organism>
<dbReference type="SMART" id="SM00465">
    <property type="entry name" value="GIYc"/>
    <property type="match status" value="1"/>
</dbReference>